<organism evidence="1 2">
    <name type="scientific">Lacibacterium aquatile</name>
    <dbReference type="NCBI Taxonomy" id="1168082"/>
    <lineage>
        <taxon>Bacteria</taxon>
        <taxon>Pseudomonadati</taxon>
        <taxon>Pseudomonadota</taxon>
        <taxon>Alphaproteobacteria</taxon>
        <taxon>Rhodospirillales</taxon>
        <taxon>Rhodospirillaceae</taxon>
    </lineage>
</organism>
<name>A0ABW5DR57_9PROT</name>
<dbReference type="Proteomes" id="UP001597295">
    <property type="component" value="Unassembled WGS sequence"/>
</dbReference>
<reference evidence="2" key="1">
    <citation type="journal article" date="2019" name="Int. J. Syst. Evol. Microbiol.">
        <title>The Global Catalogue of Microorganisms (GCM) 10K type strain sequencing project: providing services to taxonomists for standard genome sequencing and annotation.</title>
        <authorList>
            <consortium name="The Broad Institute Genomics Platform"/>
            <consortium name="The Broad Institute Genome Sequencing Center for Infectious Disease"/>
            <person name="Wu L."/>
            <person name="Ma J."/>
        </authorList>
    </citation>
    <scope>NUCLEOTIDE SEQUENCE [LARGE SCALE GENOMIC DNA]</scope>
    <source>
        <strain evidence="2">CGMCC 1.19062</strain>
    </source>
</reference>
<dbReference type="RefSeq" id="WP_379876407.1">
    <property type="nucleotide sequence ID" value="NZ_JBHUIP010000011.1"/>
</dbReference>
<protein>
    <submittedName>
        <fullName evidence="1">TniB family NTP-binding protein</fullName>
    </submittedName>
</protein>
<gene>
    <name evidence="1" type="ORF">ACFSM5_10935</name>
</gene>
<dbReference type="InterPro" id="IPR027417">
    <property type="entry name" value="P-loop_NTPase"/>
</dbReference>
<dbReference type="Gene3D" id="3.40.50.300">
    <property type="entry name" value="P-loop containing nucleotide triphosphate hydrolases"/>
    <property type="match status" value="1"/>
</dbReference>
<keyword evidence="2" id="KW-1185">Reference proteome</keyword>
<dbReference type="EMBL" id="JBHUIP010000011">
    <property type="protein sequence ID" value="MFD2263404.1"/>
    <property type="molecule type" value="Genomic_DNA"/>
</dbReference>
<proteinExistence type="predicted"/>
<comment type="caution">
    <text evidence="1">The sequence shown here is derived from an EMBL/GenBank/DDBJ whole genome shotgun (WGS) entry which is preliminary data.</text>
</comment>
<evidence type="ECO:0000313" key="2">
    <source>
        <dbReference type="Proteomes" id="UP001597295"/>
    </source>
</evidence>
<evidence type="ECO:0000313" key="1">
    <source>
        <dbReference type="EMBL" id="MFD2263404.1"/>
    </source>
</evidence>
<dbReference type="Pfam" id="PF05621">
    <property type="entry name" value="TniB"/>
    <property type="match status" value="1"/>
</dbReference>
<dbReference type="InterPro" id="IPR008868">
    <property type="entry name" value="TniB"/>
</dbReference>
<sequence>MNKLVPTLNADLVNDIREIYIPTPQSNRVFMMLDRIVRYSRKGQLMPCGYVLGESHSGKSSAIQQFIKDGRVEDVPGKGIQRDYLYIEIQETGNANILTVLRQILKALGAEDWDKGTKDDLIHRVKTLLEKQAVQIVFLDEFQQLIENKTSQSVAYKVADWIKGFLTEGVCPFVIAGTPNIEDILAKNDQLISRSRYMVKLEPFALVSSEDLERYLTFIELFLDKTPVRFEDLLSETMLRRLHAATDGMTGKVGKFLAHAAEIANERFEEGDGPAVVGIQDMAAAWAENRIAGHGRLNPFLISVEELAEMQREAGRVRTSKKRGA</sequence>
<dbReference type="SUPFAM" id="SSF52540">
    <property type="entry name" value="P-loop containing nucleoside triphosphate hydrolases"/>
    <property type="match status" value="1"/>
</dbReference>
<accession>A0ABW5DR57</accession>